<feature type="compositionally biased region" description="Acidic residues" evidence="1">
    <location>
        <begin position="730"/>
        <end position="739"/>
    </location>
</feature>
<organism evidence="2 3">
    <name type="scientific">Dothidotthia symphoricarpi CBS 119687</name>
    <dbReference type="NCBI Taxonomy" id="1392245"/>
    <lineage>
        <taxon>Eukaryota</taxon>
        <taxon>Fungi</taxon>
        <taxon>Dikarya</taxon>
        <taxon>Ascomycota</taxon>
        <taxon>Pezizomycotina</taxon>
        <taxon>Dothideomycetes</taxon>
        <taxon>Pleosporomycetidae</taxon>
        <taxon>Pleosporales</taxon>
        <taxon>Dothidotthiaceae</taxon>
        <taxon>Dothidotthia</taxon>
    </lineage>
</organism>
<evidence type="ECO:0000256" key="1">
    <source>
        <dbReference type="SAM" id="MobiDB-lite"/>
    </source>
</evidence>
<keyword evidence="3" id="KW-1185">Reference proteome</keyword>
<dbReference type="RefSeq" id="XP_033526388.1">
    <property type="nucleotide sequence ID" value="XM_033662379.1"/>
</dbReference>
<dbReference type="GeneID" id="54402811"/>
<dbReference type="EMBL" id="ML977501">
    <property type="protein sequence ID" value="KAF2132001.1"/>
    <property type="molecule type" value="Genomic_DNA"/>
</dbReference>
<protein>
    <submittedName>
        <fullName evidence="2">Uncharacterized protein</fullName>
    </submittedName>
</protein>
<gene>
    <name evidence="2" type="ORF">P153DRAFT_182793</name>
</gene>
<accession>A0A6A6AND7</accession>
<feature type="compositionally biased region" description="Basic and acidic residues" evidence="1">
    <location>
        <begin position="64"/>
        <end position="95"/>
    </location>
</feature>
<feature type="compositionally biased region" description="Basic and acidic residues" evidence="1">
    <location>
        <begin position="15"/>
        <end position="26"/>
    </location>
</feature>
<dbReference type="Proteomes" id="UP000799771">
    <property type="component" value="Unassembled WGS sequence"/>
</dbReference>
<feature type="region of interest" description="Disordered" evidence="1">
    <location>
        <begin position="723"/>
        <end position="771"/>
    </location>
</feature>
<evidence type="ECO:0000313" key="2">
    <source>
        <dbReference type="EMBL" id="KAF2132001.1"/>
    </source>
</evidence>
<proteinExistence type="predicted"/>
<feature type="region of interest" description="Disordered" evidence="1">
    <location>
        <begin position="695"/>
        <end position="714"/>
    </location>
</feature>
<dbReference type="AlphaFoldDB" id="A0A6A6AND7"/>
<name>A0A6A6AND7_9PLEO</name>
<feature type="compositionally biased region" description="Basic and acidic residues" evidence="1">
    <location>
        <begin position="102"/>
        <end position="116"/>
    </location>
</feature>
<feature type="compositionally biased region" description="Basic and acidic residues" evidence="1">
    <location>
        <begin position="761"/>
        <end position="771"/>
    </location>
</feature>
<dbReference type="OrthoDB" id="3791520at2759"/>
<reference evidence="2" key="1">
    <citation type="journal article" date="2020" name="Stud. Mycol.">
        <title>101 Dothideomycetes genomes: a test case for predicting lifestyles and emergence of pathogens.</title>
        <authorList>
            <person name="Haridas S."/>
            <person name="Albert R."/>
            <person name="Binder M."/>
            <person name="Bloem J."/>
            <person name="Labutti K."/>
            <person name="Salamov A."/>
            <person name="Andreopoulos B."/>
            <person name="Baker S."/>
            <person name="Barry K."/>
            <person name="Bills G."/>
            <person name="Bluhm B."/>
            <person name="Cannon C."/>
            <person name="Castanera R."/>
            <person name="Culley D."/>
            <person name="Daum C."/>
            <person name="Ezra D."/>
            <person name="Gonzalez J."/>
            <person name="Henrissat B."/>
            <person name="Kuo A."/>
            <person name="Liang C."/>
            <person name="Lipzen A."/>
            <person name="Lutzoni F."/>
            <person name="Magnuson J."/>
            <person name="Mondo S."/>
            <person name="Nolan M."/>
            <person name="Ohm R."/>
            <person name="Pangilinan J."/>
            <person name="Park H.-J."/>
            <person name="Ramirez L."/>
            <person name="Alfaro M."/>
            <person name="Sun H."/>
            <person name="Tritt A."/>
            <person name="Yoshinaga Y."/>
            <person name="Zwiers L.-H."/>
            <person name="Turgeon B."/>
            <person name="Goodwin S."/>
            <person name="Spatafora J."/>
            <person name="Crous P."/>
            <person name="Grigoriev I."/>
        </authorList>
    </citation>
    <scope>NUCLEOTIDE SEQUENCE</scope>
    <source>
        <strain evidence="2">CBS 119687</strain>
    </source>
</reference>
<feature type="region of interest" description="Disordered" evidence="1">
    <location>
        <begin position="1"/>
        <end position="26"/>
    </location>
</feature>
<feature type="region of interest" description="Disordered" evidence="1">
    <location>
        <begin position="64"/>
        <end position="122"/>
    </location>
</feature>
<sequence>MTAQSGVRRRGGTHKVKDGDKTDSKYDEWNHTELVRECKARELYIKDMKKAQMTKTLLRSDIEKERMAREVVRERKRRQEEAEQAKKKAEDDKHAVVVARYKRNEEKQRKRERGEDVSEDEMDEDGIEVYHRILTGIDNEEAGTIGYLLSDVSWDSTSTESTTRSVNEPIIPACKLRLFEWPYHKMPTISPPRTLRAPSYTLRQEISFAESRPRHVPYAPLKLMTTMTLEKLTLPGQTYPPEINPDYAPLLSQQTRAAVRNGILEGVLRKAVIEKASIWAGRTHVQGWNARIFFTLRPHHRTKKLVDVYRKWYRENRKLLRVNASVNAMKTDRERRHVQRHKNKGRKTFEVYEAAQCRPTAICYLPAYLECDPFLQGADESDQKRTLENLFYIRFPGCDVPHYYFWADEGGWPDPTIRNPAWDPTRLLHEDTQVEASEYLALQRLKAQEPQIFQKRPVTRKTLARVKKQDIVSPILTNTCLLPFETIVIGIEHELYANGLQVTIFKYRQRWLASGKFQAWKSFGRALPTLYPSGRMPDAPPVHSISTMSIAQKIAISEALQGDGQSNPIRGDEPWTRNDDELWDVIEIEEDVEDSDVDEVVSRAGDRVVQDGVFCKPIVMLEDGDMQEQHECVVETSEKEHNALCRRSSLPLHNWAKQLVSSSVATQIEDAERAKWEQRFLKHIERETSLACPIGRFKRHSTNPEAVANHTQPRSKEDHLLYQHHQELIDSGEDADIDSDGPNSERTKTTSHSRQRSTQKAKVERCRECRS</sequence>
<evidence type="ECO:0000313" key="3">
    <source>
        <dbReference type="Proteomes" id="UP000799771"/>
    </source>
</evidence>
<feature type="compositionally biased region" description="Basic residues" evidence="1">
    <location>
        <begin position="749"/>
        <end position="759"/>
    </location>
</feature>